<feature type="chain" id="PRO_5038544524" evidence="2">
    <location>
        <begin position="23"/>
        <end position="247"/>
    </location>
</feature>
<evidence type="ECO:0000313" key="3">
    <source>
        <dbReference type="EMBL" id="PWT27858.1"/>
    </source>
</evidence>
<dbReference type="NCBIfam" id="NF047539">
    <property type="entry name" value="XAC2610_fam"/>
    <property type="match status" value="1"/>
</dbReference>
<dbReference type="EMBL" id="NXNG01000001">
    <property type="protein sequence ID" value="PWT27858.1"/>
    <property type="molecule type" value="Genomic_DNA"/>
</dbReference>
<sequence length="247" mass="28327">MKKRCCLILVILFVALVGCEKANNKTTAPTDSSESSSESEQIEVTDNTEDTKATEDRQNHKDYMSGDVDIDESINSNLKIGDGEEFQFAEWVDEEKTVFHIALQFIEQPENEYQHSRDYLFVKDKDGSIISFDVDYPSKKDYGADRYVNDACGFDVQYMDVNFDGEKDILIFLGYITTAGSYHNCAYIYQDGDFVYTPSFEQIACFELLEDEQLIEGSYNSGGEHVVQKYEYQDGEFVMVSEERESY</sequence>
<keyword evidence="2" id="KW-0732">Signal</keyword>
<evidence type="ECO:0000256" key="2">
    <source>
        <dbReference type="SAM" id="SignalP"/>
    </source>
</evidence>
<evidence type="ECO:0000256" key="1">
    <source>
        <dbReference type="SAM" id="MobiDB-lite"/>
    </source>
</evidence>
<feature type="signal peptide" evidence="2">
    <location>
        <begin position="1"/>
        <end position="22"/>
    </location>
</feature>
<gene>
    <name evidence="3" type="ORF">CPT75_12490</name>
</gene>
<evidence type="ECO:0000313" key="4">
    <source>
        <dbReference type="Proteomes" id="UP000245488"/>
    </source>
</evidence>
<organism evidence="3 4">
    <name type="scientific">Butyrivibrio fibrisolvens</name>
    <dbReference type="NCBI Taxonomy" id="831"/>
    <lineage>
        <taxon>Bacteria</taxon>
        <taxon>Bacillati</taxon>
        <taxon>Bacillota</taxon>
        <taxon>Clostridia</taxon>
        <taxon>Lachnospirales</taxon>
        <taxon>Lachnospiraceae</taxon>
        <taxon>Butyrivibrio</taxon>
    </lineage>
</organism>
<feature type="region of interest" description="Disordered" evidence="1">
    <location>
        <begin position="24"/>
        <end position="68"/>
    </location>
</feature>
<proteinExistence type="predicted"/>
<dbReference type="InterPro" id="IPR058087">
    <property type="entry name" value="XAC2610_dom"/>
</dbReference>
<dbReference type="RefSeq" id="WP_110073196.1">
    <property type="nucleotide sequence ID" value="NZ_CM009896.1"/>
</dbReference>
<comment type="caution">
    <text evidence="3">The sequence shown here is derived from an EMBL/GenBank/DDBJ whole genome shotgun (WGS) entry which is preliminary data.</text>
</comment>
<keyword evidence="4" id="KW-1185">Reference proteome</keyword>
<dbReference type="AlphaFoldDB" id="A0A317G1T9"/>
<feature type="compositionally biased region" description="Basic and acidic residues" evidence="1">
    <location>
        <begin position="49"/>
        <end position="64"/>
    </location>
</feature>
<dbReference type="PROSITE" id="PS51257">
    <property type="entry name" value="PROKAR_LIPOPROTEIN"/>
    <property type="match status" value="1"/>
</dbReference>
<dbReference type="Proteomes" id="UP000245488">
    <property type="component" value="Chromosome"/>
</dbReference>
<reference evidence="3 4" key="1">
    <citation type="submission" date="2017-09" db="EMBL/GenBank/DDBJ databases">
        <title>High-quality draft genome sequence of Butyrivibrio fibrisolvens INBov1, isolated from cow rumen.</title>
        <authorList>
            <person name="Rodriguez Hernaez J."/>
            <person name="Rivarola M."/>
            <person name="Paniego N."/>
            <person name="Cravero S."/>
            <person name="Ceron Cucchi M."/>
            <person name="Martinez M.C."/>
        </authorList>
    </citation>
    <scope>NUCLEOTIDE SEQUENCE [LARGE SCALE GENOMIC DNA]</scope>
    <source>
        <strain evidence="3 4">INBov1</strain>
    </source>
</reference>
<name>A0A317G1T9_BUTFI</name>
<accession>A0A317G1T9</accession>
<protein>
    <submittedName>
        <fullName evidence="3">Uncharacterized protein</fullName>
    </submittedName>
</protein>